<dbReference type="RefSeq" id="WP_184594245.1">
    <property type="nucleotide sequence ID" value="NZ_BMUP01000006.1"/>
</dbReference>
<keyword evidence="9" id="KW-1185">Reference proteome</keyword>
<protein>
    <submittedName>
        <fullName evidence="8">Membrane protein</fullName>
    </submittedName>
</protein>
<evidence type="ECO:0000256" key="2">
    <source>
        <dbReference type="ARBA" id="ARBA00022475"/>
    </source>
</evidence>
<evidence type="ECO:0000313" key="8">
    <source>
        <dbReference type="EMBL" id="MBB3078037.1"/>
    </source>
</evidence>
<proteinExistence type="predicted"/>
<organism evidence="8 9">
    <name type="scientific">Streptomyces violarus</name>
    <dbReference type="NCBI Taxonomy" id="67380"/>
    <lineage>
        <taxon>Bacteria</taxon>
        <taxon>Bacillati</taxon>
        <taxon>Actinomycetota</taxon>
        <taxon>Actinomycetes</taxon>
        <taxon>Kitasatosporales</taxon>
        <taxon>Streptomycetaceae</taxon>
        <taxon>Streptomyces</taxon>
    </lineage>
</organism>
<comment type="caution">
    <text evidence="8">The sequence shown here is derived from an EMBL/GenBank/DDBJ whole genome shotgun (WGS) entry which is preliminary data.</text>
</comment>
<sequence length="319" mass="33656">MSAEPHSQAAHRPPAGTAPRPGARLARPWAAALRRTPVSMWRDDVSDFAAALTYYAILAVLPALLVTAIAFGLISPGTAEAFIAHVTAYAPGQSGAPLHDVLSRTLRDGSAVWTLLCGGIVSAVWSASSYLAVFRRALHRMHREADRRSPWRKAPRILLTALALLGLLVAGSLVLLLSGPAAESVGRYLGLGVMAAWTWSLLRWPLLLCVVALLVVIVFHTGPRAARTRGHSLPGGALAAALWLTVSAGFALYASALSTYSRLYGSLAGVVVFLVWLWLSNLALLAGAQFTAELSEPARGRGRYGSPDDGSPDDGSPDG</sequence>
<keyword evidence="4 7" id="KW-1133">Transmembrane helix</keyword>
<evidence type="ECO:0000256" key="7">
    <source>
        <dbReference type="SAM" id="Phobius"/>
    </source>
</evidence>
<dbReference type="InterPro" id="IPR017039">
    <property type="entry name" value="Virul_fac_BrkB"/>
</dbReference>
<feature type="region of interest" description="Disordered" evidence="6">
    <location>
        <begin position="1"/>
        <end position="23"/>
    </location>
</feature>
<evidence type="ECO:0000256" key="1">
    <source>
        <dbReference type="ARBA" id="ARBA00004651"/>
    </source>
</evidence>
<keyword evidence="2" id="KW-1003">Cell membrane</keyword>
<evidence type="ECO:0000256" key="5">
    <source>
        <dbReference type="ARBA" id="ARBA00023136"/>
    </source>
</evidence>
<dbReference type="EMBL" id="JACHXE010000004">
    <property type="protein sequence ID" value="MBB3078037.1"/>
    <property type="molecule type" value="Genomic_DNA"/>
</dbReference>
<feature type="compositionally biased region" description="Low complexity" evidence="6">
    <location>
        <begin position="10"/>
        <end position="23"/>
    </location>
</feature>
<evidence type="ECO:0000256" key="3">
    <source>
        <dbReference type="ARBA" id="ARBA00022692"/>
    </source>
</evidence>
<dbReference type="GO" id="GO:0005886">
    <property type="term" value="C:plasma membrane"/>
    <property type="evidence" value="ECO:0007669"/>
    <property type="project" value="UniProtKB-SubCell"/>
</dbReference>
<gene>
    <name evidence="8" type="ORF">FHS41_004544</name>
</gene>
<feature type="transmembrane region" description="Helical" evidence="7">
    <location>
        <begin position="263"/>
        <end position="285"/>
    </location>
</feature>
<dbReference type="PANTHER" id="PTHR30213">
    <property type="entry name" value="INNER MEMBRANE PROTEIN YHJD"/>
    <property type="match status" value="1"/>
</dbReference>
<evidence type="ECO:0000313" key="9">
    <source>
        <dbReference type="Proteomes" id="UP000572907"/>
    </source>
</evidence>
<feature type="region of interest" description="Disordered" evidence="6">
    <location>
        <begin position="297"/>
        <end position="319"/>
    </location>
</feature>
<feature type="transmembrane region" description="Helical" evidence="7">
    <location>
        <begin position="111"/>
        <end position="133"/>
    </location>
</feature>
<dbReference type="AlphaFoldDB" id="A0A7W4ZSS9"/>
<dbReference type="Proteomes" id="UP000572907">
    <property type="component" value="Unassembled WGS sequence"/>
</dbReference>
<evidence type="ECO:0000256" key="4">
    <source>
        <dbReference type="ARBA" id="ARBA00022989"/>
    </source>
</evidence>
<keyword evidence="5 7" id="KW-0472">Membrane</keyword>
<feature type="compositionally biased region" description="Acidic residues" evidence="6">
    <location>
        <begin position="310"/>
        <end position="319"/>
    </location>
</feature>
<dbReference type="PANTHER" id="PTHR30213:SF0">
    <property type="entry name" value="UPF0761 MEMBRANE PROTEIN YIHY"/>
    <property type="match status" value="1"/>
</dbReference>
<dbReference type="NCBIfam" id="TIGR00765">
    <property type="entry name" value="yihY_not_rbn"/>
    <property type="match status" value="1"/>
</dbReference>
<comment type="subcellular location">
    <subcellularLocation>
        <location evidence="1">Cell membrane</location>
        <topology evidence="1">Multi-pass membrane protein</topology>
    </subcellularLocation>
</comment>
<accession>A0A7W4ZSS9</accession>
<feature type="transmembrane region" description="Helical" evidence="7">
    <location>
        <begin position="157"/>
        <end position="181"/>
    </location>
</feature>
<dbReference type="PIRSF" id="PIRSF035875">
    <property type="entry name" value="RNase_BN"/>
    <property type="match status" value="1"/>
</dbReference>
<name>A0A7W4ZSS9_9ACTN</name>
<evidence type="ECO:0000256" key="6">
    <source>
        <dbReference type="SAM" id="MobiDB-lite"/>
    </source>
</evidence>
<dbReference type="Pfam" id="PF03631">
    <property type="entry name" value="Virul_fac_BrkB"/>
    <property type="match status" value="1"/>
</dbReference>
<reference evidence="8 9" key="1">
    <citation type="submission" date="2020-08" db="EMBL/GenBank/DDBJ databases">
        <title>Genomic Encyclopedia of Type Strains, Phase III (KMG-III): the genomes of soil and plant-associated and newly described type strains.</title>
        <authorList>
            <person name="Whitman W."/>
        </authorList>
    </citation>
    <scope>NUCLEOTIDE SEQUENCE [LARGE SCALE GENOMIC DNA]</scope>
    <source>
        <strain evidence="8 9">CECT 3237</strain>
    </source>
</reference>
<keyword evidence="3 7" id="KW-0812">Transmembrane</keyword>
<feature type="transmembrane region" description="Helical" evidence="7">
    <location>
        <begin position="52"/>
        <end position="74"/>
    </location>
</feature>
<feature type="transmembrane region" description="Helical" evidence="7">
    <location>
        <begin position="201"/>
        <end position="221"/>
    </location>
</feature>
<feature type="transmembrane region" description="Helical" evidence="7">
    <location>
        <begin position="233"/>
        <end position="257"/>
    </location>
</feature>